<feature type="coiled-coil region" evidence="2">
    <location>
        <begin position="318"/>
        <end position="387"/>
    </location>
</feature>
<dbReference type="CTD" id="37076"/>
<dbReference type="PANTHER" id="PTHR23166">
    <property type="entry name" value="FILAMIN/GPBP-INTERACTING PROTEIN"/>
    <property type="match status" value="1"/>
</dbReference>
<dbReference type="Pfam" id="PF09727">
    <property type="entry name" value="CortBP2"/>
    <property type="match status" value="1"/>
</dbReference>
<evidence type="ECO:0000313" key="6">
    <source>
        <dbReference type="RefSeq" id="XP_030372991.1"/>
    </source>
</evidence>
<feature type="region of interest" description="Disordered" evidence="3">
    <location>
        <begin position="1"/>
        <end position="23"/>
    </location>
</feature>
<dbReference type="PANTHER" id="PTHR23166:SF5">
    <property type="entry name" value="CTTNBP2 N-TERMINAL-LIKE PROTEIN"/>
    <property type="match status" value="1"/>
</dbReference>
<feature type="region of interest" description="Disordered" evidence="3">
    <location>
        <begin position="450"/>
        <end position="483"/>
    </location>
</feature>
<dbReference type="Proteomes" id="UP000504634">
    <property type="component" value="Unplaced"/>
</dbReference>
<dbReference type="OrthoDB" id="6021133at2759"/>
<evidence type="ECO:0000259" key="4">
    <source>
        <dbReference type="Pfam" id="PF09727"/>
    </source>
</evidence>
<feature type="domain" description="Cortactin-binding protein-2 N-terminal" evidence="4">
    <location>
        <begin position="92"/>
        <end position="288"/>
    </location>
</feature>
<dbReference type="RefSeq" id="XP_030372991.1">
    <property type="nucleotide sequence ID" value="XM_030517131.1"/>
</dbReference>
<sequence>MEQNSSSSSDSFAEENNSGGGTARFVGTGDVAASYGMENCATSTSAAAAAGVVVLATSCGEAVSATHEFQTMKPGIGQKQLGISAANSGRAELPHSELVKMLYYLEGELQARDVVIAALRNERVKQLITQLRTKRVQPNDPHAAIFRDKIALNGNLISRESSTQAAQAEMEVRQIIEQQMEQQYQMVSKQRATHVRMVNILTESLENNQRMLQELEEEKRKHEHDTAQGDDITYGLEVERTKLRQELEEERAQVAKMEKDLKKLQETFEYERNRQKQIVLLLIAERKKILMKYIEEGKRSEDLAQILAEEKQRSDTIAEGLEEESKKSLRMEEELEKQTQAMELERKTLLANLAKEELRVKELEQELNALRGENEALKKQQHQQQHATNSASGSVAAAKARQFSDETCATPIVNIAKIVQPTATVTSMPVSGPQTGIARSIAPGQNIRSSAGIATAPSGTATPPTAVAAPNAPPVSSSINSSGPNITDGISAPYTTVVASTATTSGASIAPSAVAPPSPSPAKMQPTATIQRAPGGKYAALAAAAALDQTVTPHPHPHPVPIAVPPVTVPPAGARGAPPPIPTKPIVPPKREPSLSRLGSITSGSAAATAIAAAAAATAAVASTASSTSAAAATAVAKHN</sequence>
<keyword evidence="1 2" id="KW-0175">Coiled coil</keyword>
<keyword evidence="5" id="KW-1185">Reference proteome</keyword>
<reference evidence="6" key="1">
    <citation type="submission" date="2025-08" db="UniProtKB">
        <authorList>
            <consortium name="RefSeq"/>
        </authorList>
    </citation>
    <scope>IDENTIFICATION</scope>
    <source>
        <strain evidence="6">11010-0011.00</strain>
        <tissue evidence="6">Whole body</tissue>
    </source>
</reference>
<evidence type="ECO:0000256" key="1">
    <source>
        <dbReference type="ARBA" id="ARBA00023054"/>
    </source>
</evidence>
<dbReference type="AlphaFoldDB" id="A0A6J2T7S0"/>
<gene>
    <name evidence="6" type="primary">LOC115622976</name>
</gene>
<accession>A0A6J2T7S0</accession>
<dbReference type="GeneID" id="115622976"/>
<feature type="compositionally biased region" description="Low complexity" evidence="3">
    <location>
        <begin position="1"/>
        <end position="17"/>
    </location>
</feature>
<dbReference type="InterPro" id="IPR050719">
    <property type="entry name" value="Cortactin-Actin_Reg"/>
</dbReference>
<feature type="coiled-coil region" evidence="2">
    <location>
        <begin position="198"/>
        <end position="274"/>
    </location>
</feature>
<name>A0A6J2T7S0_DROLE</name>
<evidence type="ECO:0000256" key="2">
    <source>
        <dbReference type="SAM" id="Coils"/>
    </source>
</evidence>
<protein>
    <submittedName>
        <fullName evidence="6">Uncharacterized protein CG10915 isoform X1</fullName>
    </submittedName>
</protein>
<evidence type="ECO:0000256" key="3">
    <source>
        <dbReference type="SAM" id="MobiDB-lite"/>
    </source>
</evidence>
<organism evidence="5 6">
    <name type="scientific">Drosophila lebanonensis</name>
    <name type="common">Fruit fly</name>
    <name type="synonym">Scaptodrosophila lebanonensis</name>
    <dbReference type="NCBI Taxonomy" id="7225"/>
    <lineage>
        <taxon>Eukaryota</taxon>
        <taxon>Metazoa</taxon>
        <taxon>Ecdysozoa</taxon>
        <taxon>Arthropoda</taxon>
        <taxon>Hexapoda</taxon>
        <taxon>Insecta</taxon>
        <taxon>Pterygota</taxon>
        <taxon>Neoptera</taxon>
        <taxon>Endopterygota</taxon>
        <taxon>Diptera</taxon>
        <taxon>Brachycera</taxon>
        <taxon>Muscomorpha</taxon>
        <taxon>Ephydroidea</taxon>
        <taxon>Drosophilidae</taxon>
        <taxon>Scaptodrosophila</taxon>
    </lineage>
</organism>
<dbReference type="InterPro" id="IPR019131">
    <property type="entry name" value="Cortactin-binding_p2_N"/>
</dbReference>
<proteinExistence type="predicted"/>
<evidence type="ECO:0000313" key="5">
    <source>
        <dbReference type="Proteomes" id="UP000504634"/>
    </source>
</evidence>